<evidence type="ECO:0000313" key="2">
    <source>
        <dbReference type="Proteomes" id="UP001371456"/>
    </source>
</evidence>
<accession>A0AAN8TZP6</accession>
<sequence length="74" mass="8381">MCLPHLVSRYKQSKMATKKIMTIQELLGRTLTEDVSMPQAPPLNIRFISDQEKPEKDQVIEMVASSSSDVSIFL</sequence>
<organism evidence="1 2">
    <name type="scientific">Solanum bulbocastanum</name>
    <name type="common">Wild potato</name>
    <dbReference type="NCBI Taxonomy" id="147425"/>
    <lineage>
        <taxon>Eukaryota</taxon>
        <taxon>Viridiplantae</taxon>
        <taxon>Streptophyta</taxon>
        <taxon>Embryophyta</taxon>
        <taxon>Tracheophyta</taxon>
        <taxon>Spermatophyta</taxon>
        <taxon>Magnoliopsida</taxon>
        <taxon>eudicotyledons</taxon>
        <taxon>Gunneridae</taxon>
        <taxon>Pentapetalae</taxon>
        <taxon>asterids</taxon>
        <taxon>lamiids</taxon>
        <taxon>Solanales</taxon>
        <taxon>Solanaceae</taxon>
        <taxon>Solanoideae</taxon>
        <taxon>Solaneae</taxon>
        <taxon>Solanum</taxon>
    </lineage>
</organism>
<protein>
    <submittedName>
        <fullName evidence="1">Uncharacterized protein</fullName>
    </submittedName>
</protein>
<proteinExistence type="predicted"/>
<dbReference type="AlphaFoldDB" id="A0AAN8TZP6"/>
<reference evidence="1 2" key="1">
    <citation type="submission" date="2024-02" db="EMBL/GenBank/DDBJ databases">
        <title>de novo genome assembly of Solanum bulbocastanum strain 11H21.</title>
        <authorList>
            <person name="Hosaka A.J."/>
        </authorList>
    </citation>
    <scope>NUCLEOTIDE SEQUENCE [LARGE SCALE GENOMIC DNA]</scope>
    <source>
        <tissue evidence="1">Young leaves</tissue>
    </source>
</reference>
<name>A0AAN8TZP6_SOLBU</name>
<evidence type="ECO:0000313" key="1">
    <source>
        <dbReference type="EMBL" id="KAK6793643.1"/>
    </source>
</evidence>
<gene>
    <name evidence="1" type="ORF">RDI58_007096</name>
</gene>
<comment type="caution">
    <text evidence="1">The sequence shown here is derived from an EMBL/GenBank/DDBJ whole genome shotgun (WGS) entry which is preliminary data.</text>
</comment>
<dbReference type="EMBL" id="JBANQN010000003">
    <property type="protein sequence ID" value="KAK6793643.1"/>
    <property type="molecule type" value="Genomic_DNA"/>
</dbReference>
<dbReference type="Proteomes" id="UP001371456">
    <property type="component" value="Unassembled WGS sequence"/>
</dbReference>
<keyword evidence="2" id="KW-1185">Reference proteome</keyword>